<evidence type="ECO:0000313" key="4">
    <source>
        <dbReference type="Proteomes" id="UP000521676"/>
    </source>
</evidence>
<protein>
    <submittedName>
        <fullName evidence="2">Uncharacterized protein</fullName>
    </submittedName>
</protein>
<accession>A0A8T7MA25</accession>
<dbReference type="Proteomes" id="UP001431572">
    <property type="component" value="Chromosome 2"/>
</dbReference>
<gene>
    <name evidence="2" type="ORF">HXX08_23700</name>
    <name evidence="3" type="ORF">OZ401_004426</name>
</gene>
<dbReference type="EMBL" id="JACATZ010000003">
    <property type="protein sequence ID" value="NWJ48876.1"/>
    <property type="molecule type" value="Genomic_DNA"/>
</dbReference>
<dbReference type="RefSeq" id="WP_341470712.1">
    <property type="nucleotide sequence ID" value="NZ_CP128400.1"/>
</dbReference>
<sequence length="101" mass="12437">MNFIIRAAKENPVLWEINRLEEERAELLMRDYLSRTDRARLTELRDRIADLWEKRRHEKDPYYEKREYSVSTPPEDEMFFRDNRRGPRLRTRLPKGDRDAA</sequence>
<reference evidence="2 4" key="1">
    <citation type="submission" date="2020-06" db="EMBL/GenBank/DDBJ databases">
        <title>Anoxygenic phototrophic Chloroflexota member uses a Type I reaction center.</title>
        <authorList>
            <person name="Tsuji J.M."/>
            <person name="Shaw N.A."/>
            <person name="Nagashima S."/>
            <person name="Venkiteswaran J."/>
            <person name="Schiff S.L."/>
            <person name="Hanada S."/>
            <person name="Tank M."/>
            <person name="Neufeld J.D."/>
        </authorList>
    </citation>
    <scope>NUCLEOTIDE SEQUENCE [LARGE SCALE GENOMIC DNA]</scope>
    <source>
        <strain evidence="2">L227-S17</strain>
    </source>
</reference>
<evidence type="ECO:0000313" key="3">
    <source>
        <dbReference type="EMBL" id="WJW68808.1"/>
    </source>
</evidence>
<proteinExistence type="predicted"/>
<feature type="region of interest" description="Disordered" evidence="1">
    <location>
        <begin position="64"/>
        <end position="101"/>
    </location>
</feature>
<dbReference type="Proteomes" id="UP000521676">
    <property type="component" value="Unassembled WGS sequence"/>
</dbReference>
<dbReference type="AlphaFoldDB" id="A0A8T7MA25"/>
<dbReference type="EMBL" id="CP128400">
    <property type="protein sequence ID" value="WJW68808.1"/>
    <property type="molecule type" value="Genomic_DNA"/>
</dbReference>
<evidence type="ECO:0000313" key="5">
    <source>
        <dbReference type="Proteomes" id="UP001431572"/>
    </source>
</evidence>
<keyword evidence="5" id="KW-1185">Reference proteome</keyword>
<name>A0A8T7MA25_9CHLR</name>
<reference evidence="3" key="2">
    <citation type="journal article" date="2024" name="Nature">
        <title>Anoxygenic phototroph of the Chloroflexota uses a type I reaction centre.</title>
        <authorList>
            <person name="Tsuji J.M."/>
            <person name="Shaw N.A."/>
            <person name="Nagashima S."/>
            <person name="Venkiteswaran J.J."/>
            <person name="Schiff S.L."/>
            <person name="Watanabe T."/>
            <person name="Fukui M."/>
            <person name="Hanada S."/>
            <person name="Tank M."/>
            <person name="Neufeld J.D."/>
        </authorList>
    </citation>
    <scope>NUCLEOTIDE SEQUENCE</scope>
    <source>
        <strain evidence="3">L227-S17</strain>
    </source>
</reference>
<organism evidence="2 4">
    <name type="scientific">Candidatus Chlorohelix allophototropha</name>
    <dbReference type="NCBI Taxonomy" id="3003348"/>
    <lineage>
        <taxon>Bacteria</taxon>
        <taxon>Bacillati</taxon>
        <taxon>Chloroflexota</taxon>
        <taxon>Chloroflexia</taxon>
        <taxon>Candidatus Chloroheliales</taxon>
        <taxon>Candidatus Chloroheliaceae</taxon>
        <taxon>Candidatus Chlorohelix</taxon>
    </lineage>
</organism>
<evidence type="ECO:0000256" key="1">
    <source>
        <dbReference type="SAM" id="MobiDB-lite"/>
    </source>
</evidence>
<evidence type="ECO:0000313" key="2">
    <source>
        <dbReference type="EMBL" id="NWJ48876.1"/>
    </source>
</evidence>